<keyword evidence="6" id="KW-1185">Reference proteome</keyword>
<evidence type="ECO:0000256" key="2">
    <source>
        <dbReference type="ARBA" id="ARBA00022801"/>
    </source>
</evidence>
<keyword evidence="2" id="KW-0378">Hydrolase</keyword>
<dbReference type="InterPro" id="IPR000917">
    <property type="entry name" value="Sulfatase_N"/>
</dbReference>
<comment type="similarity">
    <text evidence="1">Belongs to the sulfatase family.</text>
</comment>
<dbReference type="PANTHER" id="PTHR42693">
    <property type="entry name" value="ARYLSULFATASE FAMILY MEMBER"/>
    <property type="match status" value="1"/>
</dbReference>
<evidence type="ECO:0000313" key="5">
    <source>
        <dbReference type="EMBL" id="RUL87051.1"/>
    </source>
</evidence>
<sequence length="498" mass="54170">MRRVRPARTAPILASALAAIAIAPADAEDRPPNVVLIVADDLGYAELGCFGQKLIRTPVLDRLAQEGMRLTSFYSGSPVCASSRCTLMTGKHTGHAFIRSNGNPPGRELDHDRGIFPGQNPIPDAEVTIAELFRGLGYATGAIGKWGLGFEGSSGDPNRQGFDLFFGYLCQVHAHNHYPRFLWRNGEQVPLPGNDRGQTGAIHSQSKFTEEALRFVRDHRDGPFFLYLPFTIPHVSNQAPEEWVARYRGTLGDDPPWINDDPRGYTSHETPHAAYAAMVSYLDHEIGRILDEVDRLGLSDETIVLFSSDNGPTHGRVGGADSAFFHSAGPFRGLKGSVFEGGIRVPTIARWPGRIPAGSASDEPGYFPDVLPTLLDLVGASDQVPDDVDGLSLAPTLLGRPGGQQRHEFLYWEFPGYGGQQALRLGNWKGVRTDLIRRGDTTLQVYNLAADPGELHDVAGEHPELVARIEALMAEARVPSPLFPIPALDRPSPAADGR</sequence>
<feature type="signal peptide" evidence="3">
    <location>
        <begin position="1"/>
        <end position="27"/>
    </location>
</feature>
<dbReference type="PANTHER" id="PTHR42693:SF53">
    <property type="entry name" value="ENDO-4-O-SULFATASE"/>
    <property type="match status" value="1"/>
</dbReference>
<reference evidence="5 6" key="1">
    <citation type="submission" date="2018-12" db="EMBL/GenBank/DDBJ databases">
        <authorList>
            <person name="Toschakov S.V."/>
        </authorList>
    </citation>
    <scope>NUCLEOTIDE SEQUENCE [LARGE SCALE GENOMIC DNA]</scope>
    <source>
        <strain evidence="5 6">GM2012</strain>
    </source>
</reference>
<organism evidence="5 6">
    <name type="scientific">Tautonia sociabilis</name>
    <dbReference type="NCBI Taxonomy" id="2080755"/>
    <lineage>
        <taxon>Bacteria</taxon>
        <taxon>Pseudomonadati</taxon>
        <taxon>Planctomycetota</taxon>
        <taxon>Planctomycetia</taxon>
        <taxon>Isosphaerales</taxon>
        <taxon>Isosphaeraceae</taxon>
        <taxon>Tautonia</taxon>
    </lineage>
</organism>
<dbReference type="InterPro" id="IPR050738">
    <property type="entry name" value="Sulfatase"/>
</dbReference>
<dbReference type="InterPro" id="IPR017850">
    <property type="entry name" value="Alkaline_phosphatase_core_sf"/>
</dbReference>
<dbReference type="EMBL" id="RYZH01000026">
    <property type="protein sequence ID" value="RUL87051.1"/>
    <property type="molecule type" value="Genomic_DNA"/>
</dbReference>
<dbReference type="Gene3D" id="3.30.1120.10">
    <property type="match status" value="1"/>
</dbReference>
<dbReference type="SUPFAM" id="SSF53649">
    <property type="entry name" value="Alkaline phosphatase-like"/>
    <property type="match status" value="1"/>
</dbReference>
<feature type="chain" id="PRO_5019029570" evidence="3">
    <location>
        <begin position="28"/>
        <end position="498"/>
    </location>
</feature>
<protein>
    <submittedName>
        <fullName evidence="5">Arylsulfatase</fullName>
    </submittedName>
</protein>
<feature type="domain" description="Sulfatase N-terminal" evidence="4">
    <location>
        <begin position="32"/>
        <end position="379"/>
    </location>
</feature>
<dbReference type="Proteomes" id="UP000280296">
    <property type="component" value="Unassembled WGS sequence"/>
</dbReference>
<dbReference type="CDD" id="cd16145">
    <property type="entry name" value="ARS_like"/>
    <property type="match status" value="1"/>
</dbReference>
<dbReference type="AlphaFoldDB" id="A0A432MI51"/>
<dbReference type="GO" id="GO:0004065">
    <property type="term" value="F:arylsulfatase activity"/>
    <property type="evidence" value="ECO:0007669"/>
    <property type="project" value="TreeGrafter"/>
</dbReference>
<name>A0A432MI51_9BACT</name>
<evidence type="ECO:0000313" key="6">
    <source>
        <dbReference type="Proteomes" id="UP000280296"/>
    </source>
</evidence>
<keyword evidence="3" id="KW-0732">Signal</keyword>
<dbReference type="OrthoDB" id="9783154at2"/>
<evidence type="ECO:0000256" key="3">
    <source>
        <dbReference type="SAM" id="SignalP"/>
    </source>
</evidence>
<dbReference type="RefSeq" id="WP_126726095.1">
    <property type="nucleotide sequence ID" value="NZ_RYZH01000026.1"/>
</dbReference>
<reference evidence="5 6" key="2">
    <citation type="submission" date="2019-01" db="EMBL/GenBank/DDBJ databases">
        <title>Tautonia sociabilis, a novel thermotolerant planctomycete of Isosphaeraceae family, isolated from a 4000 m deep subterranean habitat.</title>
        <authorList>
            <person name="Kovaleva O.L."/>
            <person name="Elcheninov A.G."/>
            <person name="Van Heerden E."/>
            <person name="Toshchakov S.V."/>
            <person name="Novikov A."/>
            <person name="Bonch-Osmolovskaya E.A."/>
            <person name="Kublanov I.V."/>
        </authorList>
    </citation>
    <scope>NUCLEOTIDE SEQUENCE [LARGE SCALE GENOMIC DNA]</scope>
    <source>
        <strain evidence="5 6">GM2012</strain>
    </source>
</reference>
<evidence type="ECO:0000256" key="1">
    <source>
        <dbReference type="ARBA" id="ARBA00008779"/>
    </source>
</evidence>
<gene>
    <name evidence="5" type="ORF">TsocGM_14000</name>
</gene>
<dbReference type="Gene3D" id="3.40.720.10">
    <property type="entry name" value="Alkaline Phosphatase, subunit A"/>
    <property type="match status" value="1"/>
</dbReference>
<comment type="caution">
    <text evidence="5">The sequence shown here is derived from an EMBL/GenBank/DDBJ whole genome shotgun (WGS) entry which is preliminary data.</text>
</comment>
<dbReference type="Pfam" id="PF00884">
    <property type="entry name" value="Sulfatase"/>
    <property type="match status" value="1"/>
</dbReference>
<proteinExistence type="inferred from homology"/>
<accession>A0A432MI51</accession>
<evidence type="ECO:0000259" key="4">
    <source>
        <dbReference type="Pfam" id="PF00884"/>
    </source>
</evidence>